<keyword evidence="1" id="KW-1133">Transmembrane helix</keyword>
<evidence type="ECO:0000313" key="3">
    <source>
        <dbReference type="Proteomes" id="UP000240883"/>
    </source>
</evidence>
<keyword evidence="1" id="KW-0472">Membrane</keyword>
<evidence type="ECO:0000313" key="2">
    <source>
        <dbReference type="EMBL" id="PSN58690.1"/>
    </source>
</evidence>
<feature type="transmembrane region" description="Helical" evidence="1">
    <location>
        <begin position="78"/>
        <end position="100"/>
    </location>
</feature>
<gene>
    <name evidence="2" type="ORF">BS50DRAFT_417535</name>
</gene>
<dbReference type="Proteomes" id="UP000240883">
    <property type="component" value="Unassembled WGS sequence"/>
</dbReference>
<dbReference type="AlphaFoldDB" id="A0A2T2MZP8"/>
<proteinExistence type="predicted"/>
<reference evidence="2 3" key="1">
    <citation type="journal article" date="2018" name="Front. Microbiol.">
        <title>Genome-Wide Analysis of Corynespora cassiicola Leaf Fall Disease Putative Effectors.</title>
        <authorList>
            <person name="Lopez D."/>
            <person name="Ribeiro S."/>
            <person name="Label P."/>
            <person name="Fumanal B."/>
            <person name="Venisse J.S."/>
            <person name="Kohler A."/>
            <person name="de Oliveira R.R."/>
            <person name="Labutti K."/>
            <person name="Lipzen A."/>
            <person name="Lail K."/>
            <person name="Bauer D."/>
            <person name="Ohm R.A."/>
            <person name="Barry K.W."/>
            <person name="Spatafora J."/>
            <person name="Grigoriev I.V."/>
            <person name="Martin F.M."/>
            <person name="Pujade-Renaud V."/>
        </authorList>
    </citation>
    <scope>NUCLEOTIDE SEQUENCE [LARGE SCALE GENOMIC DNA]</scope>
    <source>
        <strain evidence="2 3">Philippines</strain>
    </source>
</reference>
<keyword evidence="3" id="KW-1185">Reference proteome</keyword>
<protein>
    <submittedName>
        <fullName evidence="2">Uncharacterized protein</fullName>
    </submittedName>
</protein>
<evidence type="ECO:0000256" key="1">
    <source>
        <dbReference type="SAM" id="Phobius"/>
    </source>
</evidence>
<dbReference type="EMBL" id="KZ678218">
    <property type="protein sequence ID" value="PSN58690.1"/>
    <property type="molecule type" value="Genomic_DNA"/>
</dbReference>
<name>A0A2T2MZP8_CORCC</name>
<accession>A0A2T2MZP8</accession>
<keyword evidence="1" id="KW-0812">Transmembrane</keyword>
<sequence>MQLRSGNCIKGWARTEHSQTLEGSAQKLVDWTGGPVPAADNPEIKANAAVGSQDRSCSDSIAPTHGPVAFLCLLAPPYSFMCSLVMLLLLLSFLGGRFFLSIPQGHPQFGPIQHILSPCTIASTHFGRKANQPRAAQTNMRNVHGGWYVTALRTQPKVADAPPSDAYVCSWCEHQGRIFQSVDQLYSHAQADHPTAIQNLDPAEARARILKTV</sequence>
<organism evidence="2 3">
    <name type="scientific">Corynespora cassiicola Philippines</name>
    <dbReference type="NCBI Taxonomy" id="1448308"/>
    <lineage>
        <taxon>Eukaryota</taxon>
        <taxon>Fungi</taxon>
        <taxon>Dikarya</taxon>
        <taxon>Ascomycota</taxon>
        <taxon>Pezizomycotina</taxon>
        <taxon>Dothideomycetes</taxon>
        <taxon>Pleosporomycetidae</taxon>
        <taxon>Pleosporales</taxon>
        <taxon>Corynesporascaceae</taxon>
        <taxon>Corynespora</taxon>
    </lineage>
</organism>
<dbReference type="STRING" id="1448308.A0A2T2MZP8"/>